<dbReference type="WBParaSite" id="SBAD_0001033301-mRNA-1">
    <property type="protein sequence ID" value="SBAD_0001033301-mRNA-1"/>
    <property type="gene ID" value="SBAD_0001033301"/>
</dbReference>
<evidence type="ECO:0000256" key="9">
    <source>
        <dbReference type="ARBA" id="ARBA00022824"/>
    </source>
</evidence>
<evidence type="ECO:0000256" key="6">
    <source>
        <dbReference type="ARBA" id="ARBA00022499"/>
    </source>
</evidence>
<keyword evidence="9" id="KW-0256">Endoplasmic reticulum</keyword>
<comment type="subcellular location">
    <subcellularLocation>
        <location evidence="2">Endoplasmic reticulum membrane</location>
        <topology evidence="2">Single-pass type I membrane protein</topology>
    </subcellularLocation>
</comment>
<evidence type="ECO:0000256" key="4">
    <source>
        <dbReference type="ARBA" id="ARBA00011819"/>
    </source>
</evidence>
<evidence type="ECO:0000256" key="3">
    <source>
        <dbReference type="ARBA" id="ARBA00009294"/>
    </source>
</evidence>
<dbReference type="GO" id="GO:0005789">
    <property type="term" value="C:endoplasmic reticulum membrane"/>
    <property type="evidence" value="ECO:0007669"/>
    <property type="project" value="UniProtKB-SubCell"/>
</dbReference>
<evidence type="ECO:0000256" key="8">
    <source>
        <dbReference type="ARBA" id="ARBA00022729"/>
    </source>
</evidence>
<evidence type="ECO:0000256" key="1">
    <source>
        <dbReference type="ARBA" id="ARBA00002838"/>
    </source>
</evidence>
<gene>
    <name evidence="16" type="ORF">SBAD_LOCUS9981</name>
</gene>
<dbReference type="EMBL" id="UZAM01013433">
    <property type="protein sequence ID" value="VDP27858.1"/>
    <property type="molecule type" value="Genomic_DNA"/>
</dbReference>
<proteinExistence type="inferred from homology"/>
<keyword evidence="10" id="KW-0832">Ubl conjugation</keyword>
<dbReference type="Proteomes" id="UP000270296">
    <property type="component" value="Unassembled WGS sequence"/>
</dbReference>
<reference evidence="18" key="1">
    <citation type="submission" date="2016-06" db="UniProtKB">
        <authorList>
            <consortium name="WormBaseParasite"/>
        </authorList>
    </citation>
    <scope>IDENTIFICATION</scope>
</reference>
<keyword evidence="11 15" id="KW-1133">Transmembrane helix</keyword>
<keyword evidence="7 15" id="KW-0812">Transmembrane</keyword>
<accession>A0A183J283</accession>
<evidence type="ECO:0000256" key="15">
    <source>
        <dbReference type="SAM" id="Phobius"/>
    </source>
</evidence>
<reference evidence="16 17" key="2">
    <citation type="submission" date="2018-11" db="EMBL/GenBank/DDBJ databases">
        <authorList>
            <consortium name="Pathogen Informatics"/>
        </authorList>
    </citation>
    <scope>NUCLEOTIDE SEQUENCE [LARGE SCALE GENOMIC DNA]</scope>
</reference>
<evidence type="ECO:0000313" key="18">
    <source>
        <dbReference type="WBParaSite" id="SBAD_0001033301-mRNA-1"/>
    </source>
</evidence>
<keyword evidence="17" id="KW-1185">Reference proteome</keyword>
<evidence type="ECO:0000256" key="10">
    <source>
        <dbReference type="ARBA" id="ARBA00022843"/>
    </source>
</evidence>
<keyword evidence="6" id="KW-1017">Isopeptide bond</keyword>
<dbReference type="PANTHER" id="PTHR12731">
    <property type="entry name" value="TRANSLOCON-ASSOCIATED PROTEIN, DELTA SUBUNIT"/>
    <property type="match status" value="1"/>
</dbReference>
<dbReference type="OrthoDB" id="10055808at2759"/>
<keyword evidence="8" id="KW-0732">Signal</keyword>
<evidence type="ECO:0000256" key="13">
    <source>
        <dbReference type="ARBA" id="ARBA00023157"/>
    </source>
</evidence>
<evidence type="ECO:0000256" key="12">
    <source>
        <dbReference type="ARBA" id="ARBA00023136"/>
    </source>
</evidence>
<keyword evidence="12 15" id="KW-0472">Membrane</keyword>
<sequence length="133" mass="15413">GTGCKNPQLVETSGHSTIDGFFFYRTTIVVQFTVKCDIPSKVTYFCRFSVFMTLDISVVISDVYFYRDSYQISWSIKHKDAYGRRYEIRVYDDDGYTELKKGLSRGPMLSTETVVLLLIIAVYSFAYRWKSSL</sequence>
<comment type="subunit">
    <text evidence="4">Heterotetramer of TRAP-alpha, TRAP-beta, TRAP-delta and TRAP-gamma.</text>
</comment>
<evidence type="ECO:0000256" key="14">
    <source>
        <dbReference type="ARBA" id="ARBA00031791"/>
    </source>
</evidence>
<protein>
    <recommendedName>
        <fullName evidence="5">Translocon-associated protein subunit delta</fullName>
    </recommendedName>
    <alternativeName>
        <fullName evidence="14">Signal sequence receptor subunit delta</fullName>
    </alternativeName>
</protein>
<keyword evidence="13" id="KW-1015">Disulfide bond</keyword>
<organism evidence="18">
    <name type="scientific">Soboliphyme baturini</name>
    <dbReference type="NCBI Taxonomy" id="241478"/>
    <lineage>
        <taxon>Eukaryota</taxon>
        <taxon>Metazoa</taxon>
        <taxon>Ecdysozoa</taxon>
        <taxon>Nematoda</taxon>
        <taxon>Enoplea</taxon>
        <taxon>Dorylaimia</taxon>
        <taxon>Dioctophymatida</taxon>
        <taxon>Dioctophymatoidea</taxon>
        <taxon>Soboliphymatidae</taxon>
        <taxon>Soboliphyme</taxon>
    </lineage>
</organism>
<evidence type="ECO:0000313" key="17">
    <source>
        <dbReference type="Proteomes" id="UP000270296"/>
    </source>
</evidence>
<dbReference type="InterPro" id="IPR008855">
    <property type="entry name" value="TRAP-delta"/>
</dbReference>
<name>A0A183J283_9BILA</name>
<dbReference type="AlphaFoldDB" id="A0A183J283"/>
<dbReference type="Pfam" id="PF05404">
    <property type="entry name" value="TRAP-delta"/>
    <property type="match status" value="1"/>
</dbReference>
<evidence type="ECO:0000256" key="7">
    <source>
        <dbReference type="ARBA" id="ARBA00022692"/>
    </source>
</evidence>
<comment type="similarity">
    <text evidence="3">Belongs to the TRAP-delta family.</text>
</comment>
<comment type="function">
    <text evidence="1">TRAP proteins are part of a complex whose function is to bind calcium to the ER membrane and thereby regulate the retention of ER resident proteins.</text>
</comment>
<dbReference type="PANTHER" id="PTHR12731:SF1">
    <property type="entry name" value="TRANSLOCON-ASSOCIATED PROTEIN SUBUNIT DELTA"/>
    <property type="match status" value="1"/>
</dbReference>
<evidence type="ECO:0000256" key="2">
    <source>
        <dbReference type="ARBA" id="ARBA00004115"/>
    </source>
</evidence>
<evidence type="ECO:0000313" key="16">
    <source>
        <dbReference type="EMBL" id="VDP27858.1"/>
    </source>
</evidence>
<evidence type="ECO:0000256" key="11">
    <source>
        <dbReference type="ARBA" id="ARBA00022989"/>
    </source>
</evidence>
<feature type="transmembrane region" description="Helical" evidence="15">
    <location>
        <begin position="109"/>
        <end position="129"/>
    </location>
</feature>
<evidence type="ECO:0000256" key="5">
    <source>
        <dbReference type="ARBA" id="ARBA00014387"/>
    </source>
</evidence>